<dbReference type="NCBIfam" id="TIGR00976">
    <property type="entry name" value="CocE_NonD"/>
    <property type="match status" value="1"/>
</dbReference>
<dbReference type="InterPro" id="IPR029058">
    <property type="entry name" value="AB_hydrolase_fold"/>
</dbReference>
<evidence type="ECO:0000256" key="1">
    <source>
        <dbReference type="ARBA" id="ARBA00022801"/>
    </source>
</evidence>
<dbReference type="RefSeq" id="WP_378555154.1">
    <property type="nucleotide sequence ID" value="NZ_JBHSDL010000001.1"/>
</dbReference>
<protein>
    <submittedName>
        <fullName evidence="4">CocE/NonD family hydrolase</fullName>
    </submittedName>
</protein>
<keyword evidence="2" id="KW-0732">Signal</keyword>
<dbReference type="Pfam" id="PF02129">
    <property type="entry name" value="Peptidase_S15"/>
    <property type="match status" value="1"/>
</dbReference>
<comment type="caution">
    <text evidence="4">The sequence shown here is derived from an EMBL/GenBank/DDBJ whole genome shotgun (WGS) entry which is preliminary data.</text>
</comment>
<proteinExistence type="predicted"/>
<name>A0ABV8V9U0_9NOCA</name>
<evidence type="ECO:0000313" key="5">
    <source>
        <dbReference type="Proteomes" id="UP001595844"/>
    </source>
</evidence>
<sequence>MRWGSVMVRALAGVALVCAMAAPVSAEPVGVEFTWTQEYLDAPDGTRLHADVLRPAGMAADTRTPVLLTASPYRAHLAYLSVPRPEGGPSTENLPVEWALNAGYTYVIVDLRGFGGSNGCPDYGGPGERSDVAAAVEWAASRPWSTGRVGMIGTSYEGWTGMMALAERPKGLAAVAAFAPVVDPYSYLYMQGTSWKFGGKPLTEDGVRPADMAGGEHLAIASTPGHWADSDEYKANAVAMTQACADGYLDLTMDHNGANPGWQDRDMVDDLRGNTTPLFLGQGFLDSNTRADRVLEVWEARGPGEHRAWFGQWGHSDCSKKCDTPHFAAELYAFLDRHVAGADVEVPGPPVTVGQFDGGWRGEAVWPPADTRRTTVELRTGSYTDRGLLPGADREIWSISDPLAEPVHLAGRATAALTLSGPPEATVALELYDIAPDGRATVMTRGIAPVGTEADVRFLWQDARLAAGHRLGVRITDVVDDVWSHTPTNAHVTVTSARLDLPLLTTPRGPNLPGGVPTWHARWRGVETVELGQAMLNDPALRIELPVPPA</sequence>
<dbReference type="SMART" id="SM00939">
    <property type="entry name" value="PepX_C"/>
    <property type="match status" value="1"/>
</dbReference>
<feature type="domain" description="Xaa-Pro dipeptidyl-peptidase C-terminal" evidence="3">
    <location>
        <begin position="332"/>
        <end position="504"/>
    </location>
</feature>
<dbReference type="InterPro" id="IPR008979">
    <property type="entry name" value="Galactose-bd-like_sf"/>
</dbReference>
<dbReference type="GO" id="GO:0016787">
    <property type="term" value="F:hydrolase activity"/>
    <property type="evidence" value="ECO:0007669"/>
    <property type="project" value="UniProtKB-KW"/>
</dbReference>
<accession>A0ABV8V9U0</accession>
<dbReference type="Proteomes" id="UP001595844">
    <property type="component" value="Unassembled WGS sequence"/>
</dbReference>
<feature type="chain" id="PRO_5046006163" evidence="2">
    <location>
        <begin position="27"/>
        <end position="550"/>
    </location>
</feature>
<feature type="signal peptide" evidence="2">
    <location>
        <begin position="1"/>
        <end position="26"/>
    </location>
</feature>
<evidence type="ECO:0000259" key="3">
    <source>
        <dbReference type="SMART" id="SM00939"/>
    </source>
</evidence>
<dbReference type="InterPro" id="IPR000383">
    <property type="entry name" value="Xaa-Pro-like_dom"/>
</dbReference>
<gene>
    <name evidence="4" type="ORF">ACFO5K_00910</name>
</gene>
<dbReference type="InterPro" id="IPR013736">
    <property type="entry name" value="Xaa-Pro_dipept_C"/>
</dbReference>
<keyword evidence="1 4" id="KW-0378">Hydrolase</keyword>
<dbReference type="Gene3D" id="2.60.120.260">
    <property type="entry name" value="Galactose-binding domain-like"/>
    <property type="match status" value="1"/>
</dbReference>
<reference evidence="5" key="1">
    <citation type="journal article" date="2019" name="Int. J. Syst. Evol. Microbiol.">
        <title>The Global Catalogue of Microorganisms (GCM) 10K type strain sequencing project: providing services to taxonomists for standard genome sequencing and annotation.</title>
        <authorList>
            <consortium name="The Broad Institute Genomics Platform"/>
            <consortium name="The Broad Institute Genome Sequencing Center for Infectious Disease"/>
            <person name="Wu L."/>
            <person name="Ma J."/>
        </authorList>
    </citation>
    <scope>NUCLEOTIDE SEQUENCE [LARGE SCALE GENOMIC DNA]</scope>
    <source>
        <strain evidence="5">IBRC-M 10490</strain>
    </source>
</reference>
<dbReference type="InterPro" id="IPR005674">
    <property type="entry name" value="CocE/Ser_esterase"/>
</dbReference>
<dbReference type="SUPFAM" id="SSF49785">
    <property type="entry name" value="Galactose-binding domain-like"/>
    <property type="match status" value="1"/>
</dbReference>
<organism evidence="4 5">
    <name type="scientific">Nocardia halotolerans</name>
    <dbReference type="NCBI Taxonomy" id="1755878"/>
    <lineage>
        <taxon>Bacteria</taxon>
        <taxon>Bacillati</taxon>
        <taxon>Actinomycetota</taxon>
        <taxon>Actinomycetes</taxon>
        <taxon>Mycobacteriales</taxon>
        <taxon>Nocardiaceae</taxon>
        <taxon>Nocardia</taxon>
    </lineage>
</organism>
<dbReference type="Pfam" id="PF08530">
    <property type="entry name" value="PepX_C"/>
    <property type="match status" value="1"/>
</dbReference>
<dbReference type="EMBL" id="JBHSDL010000001">
    <property type="protein sequence ID" value="MFC4372643.1"/>
    <property type="molecule type" value="Genomic_DNA"/>
</dbReference>
<evidence type="ECO:0000256" key="2">
    <source>
        <dbReference type="SAM" id="SignalP"/>
    </source>
</evidence>
<evidence type="ECO:0000313" key="4">
    <source>
        <dbReference type="EMBL" id="MFC4372643.1"/>
    </source>
</evidence>
<dbReference type="Gene3D" id="3.40.50.1820">
    <property type="entry name" value="alpha/beta hydrolase"/>
    <property type="match status" value="1"/>
</dbReference>
<keyword evidence="5" id="KW-1185">Reference proteome</keyword>
<dbReference type="SUPFAM" id="SSF53474">
    <property type="entry name" value="alpha/beta-Hydrolases"/>
    <property type="match status" value="1"/>
</dbReference>